<sequence length="95" mass="10760">MRTQPPPVTNNHAIRQKVMEAPLPIVTDSLITNVPFRECLTIIKDELAKQKLHQRVGQPSEVRWSPSPTDTRDLKRVTSAWPVSWEGIEYLMGAG</sequence>
<gene>
    <name evidence="1" type="ORF">EVAR_102855_1</name>
</gene>
<accession>A0A4C1UMC5</accession>
<proteinExistence type="predicted"/>
<organism evidence="1 2">
    <name type="scientific">Eumeta variegata</name>
    <name type="common">Bagworm moth</name>
    <name type="synonym">Eumeta japonica</name>
    <dbReference type="NCBI Taxonomy" id="151549"/>
    <lineage>
        <taxon>Eukaryota</taxon>
        <taxon>Metazoa</taxon>
        <taxon>Ecdysozoa</taxon>
        <taxon>Arthropoda</taxon>
        <taxon>Hexapoda</taxon>
        <taxon>Insecta</taxon>
        <taxon>Pterygota</taxon>
        <taxon>Neoptera</taxon>
        <taxon>Endopterygota</taxon>
        <taxon>Lepidoptera</taxon>
        <taxon>Glossata</taxon>
        <taxon>Ditrysia</taxon>
        <taxon>Tineoidea</taxon>
        <taxon>Psychidae</taxon>
        <taxon>Oiketicinae</taxon>
        <taxon>Eumeta</taxon>
    </lineage>
</organism>
<reference evidence="1 2" key="1">
    <citation type="journal article" date="2019" name="Commun. Biol.">
        <title>The bagworm genome reveals a unique fibroin gene that provides high tensile strength.</title>
        <authorList>
            <person name="Kono N."/>
            <person name="Nakamura H."/>
            <person name="Ohtoshi R."/>
            <person name="Tomita M."/>
            <person name="Numata K."/>
            <person name="Arakawa K."/>
        </authorList>
    </citation>
    <scope>NUCLEOTIDE SEQUENCE [LARGE SCALE GENOMIC DNA]</scope>
</reference>
<dbReference type="Proteomes" id="UP000299102">
    <property type="component" value="Unassembled WGS sequence"/>
</dbReference>
<protein>
    <submittedName>
        <fullName evidence="1">Uncharacterized protein</fullName>
    </submittedName>
</protein>
<evidence type="ECO:0000313" key="1">
    <source>
        <dbReference type="EMBL" id="GBP27603.1"/>
    </source>
</evidence>
<comment type="caution">
    <text evidence="1">The sequence shown here is derived from an EMBL/GenBank/DDBJ whole genome shotgun (WGS) entry which is preliminary data.</text>
</comment>
<dbReference type="EMBL" id="BGZK01000196">
    <property type="protein sequence ID" value="GBP27603.1"/>
    <property type="molecule type" value="Genomic_DNA"/>
</dbReference>
<keyword evidence="2" id="KW-1185">Reference proteome</keyword>
<dbReference type="AlphaFoldDB" id="A0A4C1UMC5"/>
<evidence type="ECO:0000313" key="2">
    <source>
        <dbReference type="Proteomes" id="UP000299102"/>
    </source>
</evidence>
<name>A0A4C1UMC5_EUMVA</name>